<evidence type="ECO:0000313" key="1">
    <source>
        <dbReference type="EMBL" id="JAD50732.1"/>
    </source>
</evidence>
<reference evidence="1" key="1">
    <citation type="submission" date="2014-09" db="EMBL/GenBank/DDBJ databases">
        <authorList>
            <person name="Magalhaes I.L.F."/>
            <person name="Oliveira U."/>
            <person name="Santos F.R."/>
            <person name="Vidigal T.H.D.A."/>
            <person name="Brescovit A.D."/>
            <person name="Santos A.J."/>
        </authorList>
    </citation>
    <scope>NUCLEOTIDE SEQUENCE</scope>
    <source>
        <tissue evidence="1">Shoot tissue taken approximately 20 cm above the soil surface</tissue>
    </source>
</reference>
<sequence>METLSEYGTLGFL</sequence>
<proteinExistence type="predicted"/>
<organism evidence="1">
    <name type="scientific">Arundo donax</name>
    <name type="common">Giant reed</name>
    <name type="synonym">Donax arundinaceus</name>
    <dbReference type="NCBI Taxonomy" id="35708"/>
    <lineage>
        <taxon>Eukaryota</taxon>
        <taxon>Viridiplantae</taxon>
        <taxon>Streptophyta</taxon>
        <taxon>Embryophyta</taxon>
        <taxon>Tracheophyta</taxon>
        <taxon>Spermatophyta</taxon>
        <taxon>Magnoliopsida</taxon>
        <taxon>Liliopsida</taxon>
        <taxon>Poales</taxon>
        <taxon>Poaceae</taxon>
        <taxon>PACMAD clade</taxon>
        <taxon>Arundinoideae</taxon>
        <taxon>Arundineae</taxon>
        <taxon>Arundo</taxon>
    </lineage>
</organism>
<reference evidence="1" key="2">
    <citation type="journal article" date="2015" name="Data Brief">
        <title>Shoot transcriptome of the giant reed, Arundo donax.</title>
        <authorList>
            <person name="Barrero R.A."/>
            <person name="Guerrero F.D."/>
            <person name="Moolhuijzen P."/>
            <person name="Goolsby J.A."/>
            <person name="Tidwell J."/>
            <person name="Bellgard S.E."/>
            <person name="Bellgard M.I."/>
        </authorList>
    </citation>
    <scope>NUCLEOTIDE SEQUENCE</scope>
    <source>
        <tissue evidence="1">Shoot tissue taken approximately 20 cm above the soil surface</tissue>
    </source>
</reference>
<dbReference type="EMBL" id="GBRH01247163">
    <property type="protein sequence ID" value="JAD50732.1"/>
    <property type="molecule type" value="Transcribed_RNA"/>
</dbReference>
<protein>
    <submittedName>
        <fullName evidence="1">Uncharacterized protein</fullName>
    </submittedName>
</protein>
<accession>A0A0A9AUH2</accession>
<name>A0A0A9AUH2_ARUDO</name>